<dbReference type="RefSeq" id="WP_268748475.1">
    <property type="nucleotide sequence ID" value="NZ_CP113864.1"/>
</dbReference>
<evidence type="ECO:0000313" key="2">
    <source>
        <dbReference type="Proteomes" id="UP001164745"/>
    </source>
</evidence>
<dbReference type="EMBL" id="CP113864">
    <property type="protein sequence ID" value="WAM30715.1"/>
    <property type="molecule type" value="Genomic_DNA"/>
</dbReference>
<reference evidence="1" key="1">
    <citation type="submission" date="2022-12" db="EMBL/GenBank/DDBJ databases">
        <authorList>
            <person name="Bing R.G."/>
            <person name="Willard D.J."/>
            <person name="Manesh M.J.H."/>
            <person name="Laemthong T."/>
            <person name="Crosby J.R."/>
            <person name="Kelly R.M."/>
        </authorList>
    </citation>
    <scope>NUCLEOTIDE SEQUENCE</scope>
    <source>
        <strain evidence="1">DSM 8991</strain>
    </source>
</reference>
<dbReference type="Proteomes" id="UP001164745">
    <property type="component" value="Chromosome"/>
</dbReference>
<proteinExistence type="predicted"/>
<evidence type="ECO:0000313" key="1">
    <source>
        <dbReference type="EMBL" id="WAM30715.1"/>
    </source>
</evidence>
<sequence>MLGNESKSDEEIADIIQNAVRNGKMKRIVDNKLAPTNSEGEK</sequence>
<name>A0ABY7BD11_9FIRM</name>
<accession>A0ABY7BD11</accession>
<gene>
    <name evidence="1" type="ORF">OTJ99_001489</name>
</gene>
<protein>
    <submittedName>
        <fullName evidence="1">Uncharacterized protein</fullName>
    </submittedName>
</protein>
<organism evidence="1 2">
    <name type="scientific">Caldicellulosiruptor naganoensis</name>
    <dbReference type="NCBI Taxonomy" id="29324"/>
    <lineage>
        <taxon>Bacteria</taxon>
        <taxon>Bacillati</taxon>
        <taxon>Bacillota</taxon>
        <taxon>Bacillota incertae sedis</taxon>
        <taxon>Caldicellulosiruptorales</taxon>
        <taxon>Caldicellulosiruptoraceae</taxon>
        <taxon>Caldicellulosiruptor</taxon>
    </lineage>
</organism>
<keyword evidence="2" id="KW-1185">Reference proteome</keyword>